<comment type="caution">
    <text evidence="1">The sequence shown here is derived from an EMBL/GenBank/DDBJ whole genome shotgun (WGS) entry which is preliminary data.</text>
</comment>
<reference evidence="1" key="1">
    <citation type="submission" date="2021-02" db="EMBL/GenBank/DDBJ databases">
        <authorList>
            <person name="Nowell W R."/>
        </authorList>
    </citation>
    <scope>NUCLEOTIDE SEQUENCE</scope>
</reference>
<gene>
    <name evidence="1" type="ORF">SMN809_LOCUS40879</name>
</gene>
<name>A0A8S2ZN57_9BILA</name>
<dbReference type="EMBL" id="CAJOBI010113823">
    <property type="protein sequence ID" value="CAF4645604.1"/>
    <property type="molecule type" value="Genomic_DNA"/>
</dbReference>
<dbReference type="AlphaFoldDB" id="A0A8S2ZN57"/>
<dbReference type="Proteomes" id="UP000676336">
    <property type="component" value="Unassembled WGS sequence"/>
</dbReference>
<sequence length="33" mass="3799">MDPRTPMTVEQLKTARLTRTESNQAVVQVLQKE</sequence>
<evidence type="ECO:0000313" key="2">
    <source>
        <dbReference type="Proteomes" id="UP000676336"/>
    </source>
</evidence>
<proteinExistence type="predicted"/>
<protein>
    <submittedName>
        <fullName evidence="1">Uncharacterized protein</fullName>
    </submittedName>
</protein>
<evidence type="ECO:0000313" key="1">
    <source>
        <dbReference type="EMBL" id="CAF4645604.1"/>
    </source>
</evidence>
<accession>A0A8S2ZN57</accession>
<feature type="non-terminal residue" evidence="1">
    <location>
        <position position="33"/>
    </location>
</feature>
<organism evidence="1 2">
    <name type="scientific">Rotaria magnacalcarata</name>
    <dbReference type="NCBI Taxonomy" id="392030"/>
    <lineage>
        <taxon>Eukaryota</taxon>
        <taxon>Metazoa</taxon>
        <taxon>Spiralia</taxon>
        <taxon>Gnathifera</taxon>
        <taxon>Rotifera</taxon>
        <taxon>Eurotatoria</taxon>
        <taxon>Bdelloidea</taxon>
        <taxon>Philodinida</taxon>
        <taxon>Philodinidae</taxon>
        <taxon>Rotaria</taxon>
    </lineage>
</organism>